<evidence type="ECO:0000256" key="8">
    <source>
        <dbReference type="ARBA" id="ARBA00022763"/>
    </source>
</evidence>
<comment type="caution">
    <text evidence="21">The sequence shown here is derived from an EMBL/GenBank/DDBJ whole genome shotgun (WGS) entry which is preliminary data.</text>
</comment>
<evidence type="ECO:0000256" key="17">
    <source>
        <dbReference type="RuleBase" id="RU004196"/>
    </source>
</evidence>
<dbReference type="InterPro" id="IPR044125">
    <property type="entry name" value="Adenylation_DNA_ligase_IV"/>
</dbReference>
<dbReference type="SUPFAM" id="SSF50249">
    <property type="entry name" value="Nucleic acid-binding proteins"/>
    <property type="match status" value="1"/>
</dbReference>
<keyword evidence="7 16" id="KW-0547">Nucleotide-binding</keyword>
<evidence type="ECO:0000313" key="22">
    <source>
        <dbReference type="Proteomes" id="UP000297527"/>
    </source>
</evidence>
<dbReference type="EMBL" id="PQXN01000072">
    <property type="protein sequence ID" value="TGO56892.1"/>
    <property type="molecule type" value="Genomic_DNA"/>
</dbReference>
<evidence type="ECO:0000256" key="14">
    <source>
        <dbReference type="ARBA" id="ARBA00034003"/>
    </source>
</evidence>
<dbReference type="GO" id="GO:0006310">
    <property type="term" value="P:DNA recombination"/>
    <property type="evidence" value="ECO:0007669"/>
    <property type="project" value="UniProtKB-KW"/>
</dbReference>
<proteinExistence type="inferred from homology"/>
<dbReference type="PROSITE" id="PS00697">
    <property type="entry name" value="DNA_LIGASE_A1"/>
    <property type="match status" value="1"/>
</dbReference>
<dbReference type="Gene3D" id="3.30.470.30">
    <property type="entry name" value="DNA ligase/mRNA capping enzyme"/>
    <property type="match status" value="1"/>
</dbReference>
<dbReference type="PANTHER" id="PTHR45997:SF1">
    <property type="entry name" value="DNA LIGASE 4"/>
    <property type="match status" value="1"/>
</dbReference>
<keyword evidence="10" id="KW-0460">Magnesium</keyword>
<evidence type="ECO:0000256" key="12">
    <source>
        <dbReference type="ARBA" id="ARBA00023204"/>
    </source>
</evidence>
<dbReference type="Pfam" id="PF04675">
    <property type="entry name" value="DNA_ligase_A_N"/>
    <property type="match status" value="1"/>
</dbReference>
<dbReference type="GO" id="GO:0003677">
    <property type="term" value="F:DNA binding"/>
    <property type="evidence" value="ECO:0007669"/>
    <property type="project" value="InterPro"/>
</dbReference>
<dbReference type="GO" id="GO:0005524">
    <property type="term" value="F:ATP binding"/>
    <property type="evidence" value="ECO:0007669"/>
    <property type="project" value="UniProtKB-KW"/>
</dbReference>
<feature type="domain" description="ATP-dependent DNA ligase family profile" evidence="19">
    <location>
        <begin position="431"/>
        <end position="565"/>
    </location>
</feature>
<keyword evidence="11 16" id="KW-0233">DNA recombination</keyword>
<feature type="region of interest" description="Disordered" evidence="18">
    <location>
        <begin position="1"/>
        <end position="47"/>
    </location>
</feature>
<evidence type="ECO:0000259" key="19">
    <source>
        <dbReference type="PROSITE" id="PS50160"/>
    </source>
</evidence>
<dbReference type="GO" id="GO:0006303">
    <property type="term" value="P:double-strand break repair via nonhomologous end joining"/>
    <property type="evidence" value="ECO:0007669"/>
    <property type="project" value="TreeGrafter"/>
</dbReference>
<dbReference type="InterPro" id="IPR001357">
    <property type="entry name" value="BRCT_dom"/>
</dbReference>
<evidence type="ECO:0000256" key="4">
    <source>
        <dbReference type="ARBA" id="ARBA00022598"/>
    </source>
</evidence>
<dbReference type="GO" id="GO:0071897">
    <property type="term" value="P:DNA biosynthetic process"/>
    <property type="evidence" value="ECO:0007669"/>
    <property type="project" value="InterPro"/>
</dbReference>
<dbReference type="Gene3D" id="3.40.50.10190">
    <property type="entry name" value="BRCT domain"/>
    <property type="match status" value="2"/>
</dbReference>
<keyword evidence="12 16" id="KW-0234">DNA repair</keyword>
<keyword evidence="4 16" id="KW-0436">Ligase</keyword>
<keyword evidence="6" id="KW-0677">Repeat</keyword>
<dbReference type="InterPro" id="IPR012308">
    <property type="entry name" value="DNA_ligase_ATP-dep_N"/>
</dbReference>
<feature type="domain" description="BRCT" evidence="20">
    <location>
        <begin position="976"/>
        <end position="1026"/>
    </location>
</feature>
<feature type="region of interest" description="Disordered" evidence="18">
    <location>
        <begin position="63"/>
        <end position="88"/>
    </location>
</feature>
<keyword evidence="13" id="KW-0539">Nucleus</keyword>
<evidence type="ECO:0000313" key="21">
    <source>
        <dbReference type="EMBL" id="TGO56892.1"/>
    </source>
</evidence>
<sequence length="1026" mass="117741">MSSSQQNKNKRPDAEAIADDERQYAHSTISKEELNDKYPNRPHNHGKTLPFHELFQSLFDPLEANKNKKPGPATARKKLGPHGPNNLSPDEIRRKIIIRFMSRWRDQVGDDFFPALRLIIPEKDRDRAMYGLKEASVAKLIIQLLHLSKDSDDGYNLMNWKLPARGPPSANSGDFSGRCYEVLSKRPMRQKVGNMSIGEVNEMLDKLALAQKEENQLPIFREFYQRMNPAELVWLIRMILRQMNIGASEKTFLNIWHPDGEALFNISSSLRRVCWELTDPDVTLEADETGVELGSCFQPQLAQFMAPSFDKMVEKMCPQEIQGKNKEVEFWIEEKLDGERIQMHMEENDDMPGGRRFTWWSRKGKDYTYLYGNSFEDDNAALTRHMKKAFDPRVTSIILDGEMITWDPITNKIVAFGTLKTAAISGGKDPFSATAARPVFKVFDCLFLNGDNITKHTLRDRRNALEAAVHNVEGRIEKHDFKPARSASEIDPALRKIVAEGSEGLVLKNPRSMYRLNSRNDDWMKVKPEYMTGFGESLDCIIIGGYYGSGHRGGNLSSFLCGLRVNEKQIKTGMIAPLFPIDKRKLNHRTGANPMKCFSFFKVGGGFNADDYAAIRHQTDGKWHKWDIKSPPTEFIELAGSHQEKERPDVWIKADDSIVVEVKAASVGISDSFRTNYTLRFPRFKRLRPDKDWKSALSIEEFMELKAKVEEGKEDEFKVDKKKRGLKRVKREYIIVGTENVGKTEYAGPNTDVFKGLNFCVLSEMIHPSKKSKVEIEKTIKENGGNIFQSPTAKEDIIAIADKRVVKVAALMNTKKTSIVKPQWVLHAIEQRESDAAQGRTSRFIIPFEMIHMLYCRDEDKEEIEANSDEHGDPYYRDVGPLEYKGILENMARLEDKTLTKYLQDMLVKKGVDMTEFKGSMFWGCKAIFVVGELMTFDLDLNVRIEFEHFRIASGKIVEGDDIDIKRKVKVKEEGVTHIFFSDDKQERLREIKEELGACSPYLLSWRWIRDSWKNEKKVDEAPYLV</sequence>
<comment type="cofactor">
    <cofactor evidence="1">
        <name>Mg(2+)</name>
        <dbReference type="ChEBI" id="CHEBI:18420"/>
    </cofactor>
</comment>
<name>A0A4Z1IBJ2_9HELO</name>
<comment type="similarity">
    <text evidence="3 17">Belongs to the ATP-dependent DNA ligase family.</text>
</comment>
<evidence type="ECO:0000256" key="2">
    <source>
        <dbReference type="ARBA" id="ARBA00004123"/>
    </source>
</evidence>
<dbReference type="InterPro" id="IPR036420">
    <property type="entry name" value="BRCT_dom_sf"/>
</dbReference>
<feature type="domain" description="BRCT" evidence="20">
    <location>
        <begin position="749"/>
        <end position="833"/>
    </location>
</feature>
<dbReference type="OrthoDB" id="151490at2759"/>
<dbReference type="AlphaFoldDB" id="A0A4Z1IBJ2"/>
<dbReference type="FunFam" id="1.10.3260.10:FF:000008">
    <property type="entry name" value="DNA ligase 4"/>
    <property type="match status" value="1"/>
</dbReference>
<dbReference type="InterPro" id="IPR012309">
    <property type="entry name" value="DNA_ligase_ATP-dep_C"/>
</dbReference>
<reference evidence="21 22" key="1">
    <citation type="submission" date="2017-12" db="EMBL/GenBank/DDBJ databases">
        <title>Comparative genomics of Botrytis spp.</title>
        <authorList>
            <person name="Valero-Jimenez C.A."/>
            <person name="Tapia P."/>
            <person name="Veloso J."/>
            <person name="Silva-Moreno E."/>
            <person name="Staats M."/>
            <person name="Valdes J.H."/>
            <person name="Van Kan J.A.L."/>
        </authorList>
    </citation>
    <scope>NUCLEOTIDE SEQUENCE [LARGE SCALE GENOMIC DNA]</scope>
    <source>
        <strain evidence="21 22">MUCL11595</strain>
    </source>
</reference>
<dbReference type="PANTHER" id="PTHR45997">
    <property type="entry name" value="DNA LIGASE 4"/>
    <property type="match status" value="1"/>
</dbReference>
<dbReference type="InterPro" id="IPR029710">
    <property type="entry name" value="LIG4"/>
</dbReference>
<dbReference type="InterPro" id="IPR016059">
    <property type="entry name" value="DNA_ligase_ATP-dep_CS"/>
</dbReference>
<dbReference type="GO" id="GO:0046872">
    <property type="term" value="F:metal ion binding"/>
    <property type="evidence" value="ECO:0007669"/>
    <property type="project" value="UniProtKB-KW"/>
</dbReference>
<dbReference type="GO" id="GO:0006297">
    <property type="term" value="P:nucleotide-excision repair, DNA gap filling"/>
    <property type="evidence" value="ECO:0007669"/>
    <property type="project" value="TreeGrafter"/>
</dbReference>
<evidence type="ECO:0000256" key="11">
    <source>
        <dbReference type="ARBA" id="ARBA00023172"/>
    </source>
</evidence>
<evidence type="ECO:0000259" key="20">
    <source>
        <dbReference type="PROSITE" id="PS50172"/>
    </source>
</evidence>
<dbReference type="InterPro" id="IPR036599">
    <property type="entry name" value="DNA_ligase_N_sf"/>
</dbReference>
<evidence type="ECO:0000256" key="7">
    <source>
        <dbReference type="ARBA" id="ARBA00022741"/>
    </source>
</evidence>
<dbReference type="GO" id="GO:0032807">
    <property type="term" value="C:DNA ligase IV complex"/>
    <property type="evidence" value="ECO:0007669"/>
    <property type="project" value="TreeGrafter"/>
</dbReference>
<dbReference type="Pfam" id="PF16589">
    <property type="entry name" value="BRCT_2"/>
    <property type="match status" value="1"/>
</dbReference>
<feature type="compositionally biased region" description="Basic and acidic residues" evidence="18">
    <location>
        <begin position="10"/>
        <end position="39"/>
    </location>
</feature>
<dbReference type="PROSITE" id="PS50172">
    <property type="entry name" value="BRCT"/>
    <property type="match status" value="2"/>
</dbReference>
<evidence type="ECO:0000256" key="9">
    <source>
        <dbReference type="ARBA" id="ARBA00022840"/>
    </source>
</evidence>
<dbReference type="InterPro" id="IPR012310">
    <property type="entry name" value="DNA_ligase_ATP-dep_cent"/>
</dbReference>
<dbReference type="CDD" id="cd17722">
    <property type="entry name" value="BRCT_DNA_ligase_IV_rpt1"/>
    <property type="match status" value="1"/>
</dbReference>
<keyword evidence="9 16" id="KW-0067">ATP-binding</keyword>
<accession>A0A4Z1IBJ2</accession>
<dbReference type="NCBIfam" id="TIGR00574">
    <property type="entry name" value="dnl1"/>
    <property type="match status" value="1"/>
</dbReference>
<dbReference type="Pfam" id="PF04679">
    <property type="entry name" value="DNA_ligase_A_C"/>
    <property type="match status" value="1"/>
</dbReference>
<organism evidence="21 22">
    <name type="scientific">Botryotinia convoluta</name>
    <dbReference type="NCBI Taxonomy" id="54673"/>
    <lineage>
        <taxon>Eukaryota</taxon>
        <taxon>Fungi</taxon>
        <taxon>Dikarya</taxon>
        <taxon>Ascomycota</taxon>
        <taxon>Pezizomycotina</taxon>
        <taxon>Leotiomycetes</taxon>
        <taxon>Helotiales</taxon>
        <taxon>Sclerotiniaceae</taxon>
        <taxon>Botryotinia</taxon>
    </lineage>
</organism>
<gene>
    <name evidence="21" type="ORF">BCON_0072g00380</name>
</gene>
<evidence type="ECO:0000256" key="3">
    <source>
        <dbReference type="ARBA" id="ARBA00007572"/>
    </source>
</evidence>
<dbReference type="Proteomes" id="UP000297527">
    <property type="component" value="Unassembled WGS sequence"/>
</dbReference>
<dbReference type="Gene3D" id="2.40.50.140">
    <property type="entry name" value="Nucleic acid-binding proteins"/>
    <property type="match status" value="1"/>
</dbReference>
<protein>
    <recommendedName>
        <fullName evidence="16">DNA ligase</fullName>
        <ecNumber evidence="16">6.5.1.1</ecNumber>
    </recommendedName>
</protein>
<comment type="catalytic activity">
    <reaction evidence="14 16">
        <text>ATP + (deoxyribonucleotide)n-3'-hydroxyl + 5'-phospho-(deoxyribonucleotide)m = (deoxyribonucleotide)n+m + AMP + diphosphate.</text>
        <dbReference type="EC" id="6.5.1.1"/>
    </reaction>
</comment>
<dbReference type="EC" id="6.5.1.1" evidence="16"/>
<evidence type="ECO:0000256" key="15">
    <source>
        <dbReference type="ARBA" id="ARBA00043870"/>
    </source>
</evidence>
<evidence type="ECO:0000256" key="16">
    <source>
        <dbReference type="RuleBase" id="RU000617"/>
    </source>
</evidence>
<keyword evidence="22" id="KW-1185">Reference proteome</keyword>
<evidence type="ECO:0000256" key="10">
    <source>
        <dbReference type="ARBA" id="ARBA00022842"/>
    </source>
</evidence>
<dbReference type="InterPro" id="IPR012340">
    <property type="entry name" value="NA-bd_OB-fold"/>
</dbReference>
<comment type="function">
    <text evidence="15">DNA ligase involved in DNA non-homologous end joining (NHEJ); required for double-strand break (DSB) repair.</text>
</comment>
<dbReference type="SMART" id="SM00292">
    <property type="entry name" value="BRCT"/>
    <property type="match status" value="1"/>
</dbReference>
<comment type="subcellular location">
    <subcellularLocation>
        <location evidence="2">Nucleus</location>
    </subcellularLocation>
</comment>
<dbReference type="GO" id="GO:0003910">
    <property type="term" value="F:DNA ligase (ATP) activity"/>
    <property type="evidence" value="ECO:0007669"/>
    <property type="project" value="UniProtKB-EC"/>
</dbReference>
<evidence type="ECO:0000256" key="13">
    <source>
        <dbReference type="ARBA" id="ARBA00023242"/>
    </source>
</evidence>
<evidence type="ECO:0000256" key="18">
    <source>
        <dbReference type="SAM" id="MobiDB-lite"/>
    </source>
</evidence>
<evidence type="ECO:0000256" key="5">
    <source>
        <dbReference type="ARBA" id="ARBA00022723"/>
    </source>
</evidence>
<dbReference type="CDD" id="cd07903">
    <property type="entry name" value="Adenylation_DNA_ligase_IV"/>
    <property type="match status" value="1"/>
</dbReference>
<evidence type="ECO:0000256" key="1">
    <source>
        <dbReference type="ARBA" id="ARBA00001946"/>
    </source>
</evidence>
<dbReference type="FunFam" id="3.30.470.30:FF:000013">
    <property type="entry name" value="DNA ligase"/>
    <property type="match status" value="1"/>
</dbReference>
<dbReference type="Gene3D" id="1.10.3260.10">
    <property type="entry name" value="DNA ligase, ATP-dependent, N-terminal domain"/>
    <property type="match status" value="1"/>
</dbReference>
<dbReference type="InterPro" id="IPR000977">
    <property type="entry name" value="DNA_ligase_ATP-dep"/>
</dbReference>
<dbReference type="Pfam" id="PF01068">
    <property type="entry name" value="DNA_ligase_A_M"/>
    <property type="match status" value="1"/>
</dbReference>
<dbReference type="CDD" id="cd07968">
    <property type="entry name" value="OBF_DNA_ligase_IV"/>
    <property type="match status" value="1"/>
</dbReference>
<dbReference type="PROSITE" id="PS50160">
    <property type="entry name" value="DNA_LIGASE_A3"/>
    <property type="match status" value="1"/>
</dbReference>
<dbReference type="SUPFAM" id="SSF52113">
    <property type="entry name" value="BRCT domain"/>
    <property type="match status" value="2"/>
</dbReference>
<dbReference type="SUPFAM" id="SSF56091">
    <property type="entry name" value="DNA ligase/mRNA capping enzyme, catalytic domain"/>
    <property type="match status" value="1"/>
</dbReference>
<evidence type="ECO:0000256" key="6">
    <source>
        <dbReference type="ARBA" id="ARBA00022737"/>
    </source>
</evidence>
<keyword evidence="5" id="KW-0479">Metal-binding</keyword>
<keyword evidence="8 16" id="KW-0227">DNA damage</keyword>